<dbReference type="KEGG" id="agl:PYTT_1778"/>
<evidence type="ECO:0000313" key="3">
    <source>
        <dbReference type="Proteomes" id="UP000176204"/>
    </source>
</evidence>
<feature type="chain" id="PRO_5014266405" evidence="1">
    <location>
        <begin position="24"/>
        <end position="263"/>
    </location>
</feature>
<accession>A0A1C7P8R8</accession>
<gene>
    <name evidence="2" type="ORF">PYTT_1778</name>
</gene>
<sequence length="263" mass="28452">MKTFISTLAGLACTAAFTSVALADAPGTDVRVKFDEAKMTVTEIQPPLFSGAKGMAKVPTWYYIDVPMNVQALSKSGEKPRSGTLDNLTVTFYLLVKNPNPGAGKNSYLKITKPIHYVNVPVPGAEGSSSVTTHAACFLPPSTVRKLTGRENTRAGDLSAYLTLISVDASYNDKPCKETKDKFAYATKMFGNDNDLRKGLKDLPRWWTIDAKRFPETTDYPVRTIAETPFAAQASGYFPETNPMYGAAPAESATDPAATDTEN</sequence>
<dbReference type="AlphaFoldDB" id="A0A1C7P8R8"/>
<name>A0A1C7P8R8_9BACT</name>
<dbReference type="STRING" id="1679444.PYTT_1778"/>
<organism evidence="2 3">
    <name type="scientific">Akkermansia glycaniphila</name>
    <dbReference type="NCBI Taxonomy" id="1679444"/>
    <lineage>
        <taxon>Bacteria</taxon>
        <taxon>Pseudomonadati</taxon>
        <taxon>Verrucomicrobiota</taxon>
        <taxon>Verrucomicrobiia</taxon>
        <taxon>Verrucomicrobiales</taxon>
        <taxon>Akkermansiaceae</taxon>
        <taxon>Akkermansia</taxon>
    </lineage>
</organism>
<evidence type="ECO:0000313" key="2">
    <source>
        <dbReference type="EMBL" id="SEH92652.1"/>
    </source>
</evidence>
<protein>
    <submittedName>
        <fullName evidence="2">Uncharacterized protein</fullName>
    </submittedName>
</protein>
<keyword evidence="1" id="KW-0732">Signal</keyword>
<dbReference type="InterPro" id="IPR049970">
    <property type="entry name" value="Amuc_1102-like"/>
</dbReference>
<reference evidence="3" key="1">
    <citation type="submission" date="2016-09" db="EMBL/GenBank/DDBJ databases">
        <authorList>
            <person name="Koehorst J."/>
        </authorList>
    </citation>
    <scope>NUCLEOTIDE SEQUENCE [LARGE SCALE GENOMIC DNA]</scope>
</reference>
<feature type="signal peptide" evidence="1">
    <location>
        <begin position="1"/>
        <end position="23"/>
    </location>
</feature>
<dbReference type="NCBIfam" id="NF042424">
    <property type="entry name" value="Amuc_1102_rel"/>
    <property type="match status" value="1"/>
</dbReference>
<evidence type="ECO:0000256" key="1">
    <source>
        <dbReference type="SAM" id="SignalP"/>
    </source>
</evidence>
<keyword evidence="3" id="KW-1185">Reference proteome</keyword>
<dbReference type="Proteomes" id="UP000176204">
    <property type="component" value="Chromosome I"/>
</dbReference>
<dbReference type="RefSeq" id="WP_067777751.1">
    <property type="nucleotide sequence ID" value="NZ_LIGX01000041.1"/>
</dbReference>
<dbReference type="EMBL" id="LT629973">
    <property type="protein sequence ID" value="SEH92652.1"/>
    <property type="molecule type" value="Genomic_DNA"/>
</dbReference>
<proteinExistence type="predicted"/>